<dbReference type="Proteomes" id="UP000012227">
    <property type="component" value="Unassembled WGS sequence"/>
</dbReference>
<sequence>MVLTTIQTNWMNCSFFNWDHSIPKSLSFHSFFKKVLVK</sequence>
<dbReference type="EMBL" id="AOGY02000061">
    <property type="protein sequence ID" value="EMY69120.1"/>
    <property type="molecule type" value="Genomic_DNA"/>
</dbReference>
<evidence type="ECO:0000313" key="2">
    <source>
        <dbReference type="Proteomes" id="UP000012227"/>
    </source>
</evidence>
<dbReference type="STRING" id="1218591.LEP1GSC199_3433"/>
<reference evidence="1 2" key="1">
    <citation type="submission" date="2013-03" db="EMBL/GenBank/DDBJ databases">
        <authorList>
            <person name="Harkins D.M."/>
            <person name="Durkin A.S."/>
            <person name="Brinkac L.M."/>
            <person name="Haft D.H."/>
            <person name="Selengut J.D."/>
            <person name="Sanka R."/>
            <person name="DePew J."/>
            <person name="Purushe J."/>
            <person name="Galloway R.L."/>
            <person name="Vinetz J.M."/>
            <person name="Sutton G.G."/>
            <person name="Nierman W.C."/>
            <person name="Fouts D.E."/>
        </authorList>
    </citation>
    <scope>NUCLEOTIDE SEQUENCE [LARGE SCALE GENOMIC DNA]</scope>
    <source>
        <strain evidence="1 2">Waz Holland</strain>
    </source>
</reference>
<evidence type="ECO:0000313" key="1">
    <source>
        <dbReference type="EMBL" id="EMY69120.1"/>
    </source>
</evidence>
<protein>
    <submittedName>
        <fullName evidence="1">Uncharacterized protein</fullName>
    </submittedName>
</protein>
<comment type="caution">
    <text evidence="1">The sequence shown here is derived from an EMBL/GenBank/DDBJ whole genome shotgun (WGS) entry which is preliminary data.</text>
</comment>
<proteinExistence type="predicted"/>
<organism evidence="1 2">
    <name type="scientific">Leptospira vanthielii serovar Holland str. Waz Holland = ATCC 700522</name>
    <dbReference type="NCBI Taxonomy" id="1218591"/>
    <lineage>
        <taxon>Bacteria</taxon>
        <taxon>Pseudomonadati</taxon>
        <taxon>Spirochaetota</taxon>
        <taxon>Spirochaetia</taxon>
        <taxon>Leptospirales</taxon>
        <taxon>Leptospiraceae</taxon>
        <taxon>Leptospira</taxon>
    </lineage>
</organism>
<accession>N1W6P2</accession>
<dbReference type="AlphaFoldDB" id="N1W6P2"/>
<gene>
    <name evidence="1" type="ORF">LEP1GSC199_3433</name>
</gene>
<name>N1W6P2_9LEPT</name>